<evidence type="ECO:0000313" key="3">
    <source>
        <dbReference type="Proteomes" id="UP001180020"/>
    </source>
</evidence>
<evidence type="ECO:0000313" key="2">
    <source>
        <dbReference type="EMBL" id="KAK1301111.1"/>
    </source>
</evidence>
<gene>
    <name evidence="2" type="primary">PNAE</name>
    <name evidence="2" type="ORF">QJS10_CPB13g00203</name>
</gene>
<dbReference type="AlphaFoldDB" id="A0AAV9DJM3"/>
<dbReference type="GO" id="GO:0080030">
    <property type="term" value="F:methyl indole-3-acetate esterase activity"/>
    <property type="evidence" value="ECO:0007669"/>
    <property type="project" value="TreeGrafter"/>
</dbReference>
<accession>A0AAV9DJM3</accession>
<reference evidence="2" key="1">
    <citation type="journal article" date="2023" name="Nat. Commun.">
        <title>Diploid and tetraploid genomes of Acorus and the evolution of monocots.</title>
        <authorList>
            <person name="Ma L."/>
            <person name="Liu K.W."/>
            <person name="Li Z."/>
            <person name="Hsiao Y.Y."/>
            <person name="Qi Y."/>
            <person name="Fu T."/>
            <person name="Tang G.D."/>
            <person name="Zhang D."/>
            <person name="Sun W.H."/>
            <person name="Liu D.K."/>
            <person name="Li Y."/>
            <person name="Chen G.Z."/>
            <person name="Liu X.D."/>
            <person name="Liao X.Y."/>
            <person name="Jiang Y.T."/>
            <person name="Yu X."/>
            <person name="Hao Y."/>
            <person name="Huang J."/>
            <person name="Zhao X.W."/>
            <person name="Ke S."/>
            <person name="Chen Y.Y."/>
            <person name="Wu W.L."/>
            <person name="Hsu J.L."/>
            <person name="Lin Y.F."/>
            <person name="Huang M.D."/>
            <person name="Li C.Y."/>
            <person name="Huang L."/>
            <person name="Wang Z.W."/>
            <person name="Zhao X."/>
            <person name="Zhong W.Y."/>
            <person name="Peng D.H."/>
            <person name="Ahmad S."/>
            <person name="Lan S."/>
            <person name="Zhang J.S."/>
            <person name="Tsai W.C."/>
            <person name="Van de Peer Y."/>
            <person name="Liu Z.J."/>
        </authorList>
    </citation>
    <scope>NUCLEOTIDE SEQUENCE</scope>
    <source>
        <strain evidence="2">CP</strain>
    </source>
</reference>
<dbReference type="InterPro" id="IPR000073">
    <property type="entry name" value="AB_hydrolase_1"/>
</dbReference>
<reference evidence="2" key="2">
    <citation type="submission" date="2023-06" db="EMBL/GenBank/DDBJ databases">
        <authorList>
            <person name="Ma L."/>
            <person name="Liu K.-W."/>
            <person name="Li Z."/>
            <person name="Hsiao Y.-Y."/>
            <person name="Qi Y."/>
            <person name="Fu T."/>
            <person name="Tang G."/>
            <person name="Zhang D."/>
            <person name="Sun W.-H."/>
            <person name="Liu D.-K."/>
            <person name="Li Y."/>
            <person name="Chen G.-Z."/>
            <person name="Liu X.-D."/>
            <person name="Liao X.-Y."/>
            <person name="Jiang Y.-T."/>
            <person name="Yu X."/>
            <person name="Hao Y."/>
            <person name="Huang J."/>
            <person name="Zhao X.-W."/>
            <person name="Ke S."/>
            <person name="Chen Y.-Y."/>
            <person name="Wu W.-L."/>
            <person name="Hsu J.-L."/>
            <person name="Lin Y.-F."/>
            <person name="Huang M.-D."/>
            <person name="Li C.-Y."/>
            <person name="Huang L."/>
            <person name="Wang Z.-W."/>
            <person name="Zhao X."/>
            <person name="Zhong W.-Y."/>
            <person name="Peng D.-H."/>
            <person name="Ahmad S."/>
            <person name="Lan S."/>
            <person name="Zhang J.-S."/>
            <person name="Tsai W.-C."/>
            <person name="Van De Peer Y."/>
            <person name="Liu Z.-J."/>
        </authorList>
    </citation>
    <scope>NUCLEOTIDE SEQUENCE</scope>
    <source>
        <strain evidence="2">CP</strain>
        <tissue evidence="2">Leaves</tissue>
    </source>
</reference>
<dbReference type="Pfam" id="PF12697">
    <property type="entry name" value="Abhydrolase_6"/>
    <property type="match status" value="1"/>
</dbReference>
<comment type="caution">
    <text evidence="2">The sequence shown here is derived from an EMBL/GenBank/DDBJ whole genome shotgun (WGS) entry which is preliminary data.</text>
</comment>
<dbReference type="PANTHER" id="PTHR10992:SF943">
    <property type="entry name" value="METHYLESTERASE 10"/>
    <property type="match status" value="1"/>
</dbReference>
<dbReference type="SUPFAM" id="SSF53474">
    <property type="entry name" value="alpha/beta-Hydrolases"/>
    <property type="match status" value="1"/>
</dbReference>
<evidence type="ECO:0000259" key="1">
    <source>
        <dbReference type="Pfam" id="PF12697"/>
    </source>
</evidence>
<dbReference type="Proteomes" id="UP001180020">
    <property type="component" value="Unassembled WGS sequence"/>
</dbReference>
<feature type="domain" description="AB hydrolase-1" evidence="1">
    <location>
        <begin position="12"/>
        <end position="249"/>
    </location>
</feature>
<dbReference type="EMBL" id="JAUJYO010000013">
    <property type="protein sequence ID" value="KAK1301111.1"/>
    <property type="molecule type" value="Genomic_DNA"/>
</dbReference>
<dbReference type="GO" id="GO:0009694">
    <property type="term" value="P:jasmonic acid metabolic process"/>
    <property type="evidence" value="ECO:0007669"/>
    <property type="project" value="TreeGrafter"/>
</dbReference>
<dbReference type="GO" id="GO:0080031">
    <property type="term" value="F:methyl salicylate esterase activity"/>
    <property type="evidence" value="ECO:0007669"/>
    <property type="project" value="TreeGrafter"/>
</dbReference>
<protein>
    <submittedName>
        <fullName evidence="2">Polyneuridine-aldehyde esterase</fullName>
    </submittedName>
</protein>
<dbReference type="GO" id="GO:0009696">
    <property type="term" value="P:salicylic acid metabolic process"/>
    <property type="evidence" value="ECO:0007669"/>
    <property type="project" value="TreeGrafter"/>
</dbReference>
<keyword evidence="3" id="KW-1185">Reference proteome</keyword>
<dbReference type="Gene3D" id="3.40.50.1820">
    <property type="entry name" value="alpha/beta hydrolase"/>
    <property type="match status" value="2"/>
</dbReference>
<sequence length="264" mass="29452">MTGEKNKKNHHFVLVHGGGHGAWCWYRLSTLLESLGHRVTAPDLAGCGVHPKRVDEVRSIDEYVGPLMEVLASLPGKSASSSSVTASEGSDYLLRWRGSRRRCPPRFTPRPSCLASMSPLSTFQWRNPFESMMDTTLTFDDGPDNPPTCMILGPEYLAKNLYQCCSSEDLKLATTLVTPAALFPEIQLKEGLFSEEKFGSVKRAFVVCGRDCIFPEGMQRWMIQNNPADDVVEIETADHMVMLSEPRKLCDCLLEIADKYDRGS</sequence>
<organism evidence="2 3">
    <name type="scientific">Acorus calamus</name>
    <name type="common">Sweet flag</name>
    <dbReference type="NCBI Taxonomy" id="4465"/>
    <lineage>
        <taxon>Eukaryota</taxon>
        <taxon>Viridiplantae</taxon>
        <taxon>Streptophyta</taxon>
        <taxon>Embryophyta</taxon>
        <taxon>Tracheophyta</taxon>
        <taxon>Spermatophyta</taxon>
        <taxon>Magnoliopsida</taxon>
        <taxon>Liliopsida</taxon>
        <taxon>Acoraceae</taxon>
        <taxon>Acorus</taxon>
    </lineage>
</organism>
<dbReference type="InterPro" id="IPR029058">
    <property type="entry name" value="AB_hydrolase_fold"/>
</dbReference>
<proteinExistence type="predicted"/>
<dbReference type="PANTHER" id="PTHR10992">
    <property type="entry name" value="METHYLESTERASE FAMILY MEMBER"/>
    <property type="match status" value="1"/>
</dbReference>
<dbReference type="InterPro" id="IPR045889">
    <property type="entry name" value="MES/HNL"/>
</dbReference>
<name>A0AAV9DJM3_ACOCL</name>
<dbReference type="GO" id="GO:0080032">
    <property type="term" value="F:methyl jasmonate esterase activity"/>
    <property type="evidence" value="ECO:0007669"/>
    <property type="project" value="TreeGrafter"/>
</dbReference>